<dbReference type="InterPro" id="IPR018576">
    <property type="entry name" value="Restrct_endonuc_II_Pab1"/>
</dbReference>
<gene>
    <name evidence="2" type="ORF">LS81_004495</name>
</gene>
<dbReference type="AlphaFoldDB" id="A0A4U8SC11"/>
<dbReference type="GO" id="GO:0004519">
    <property type="term" value="F:endonuclease activity"/>
    <property type="evidence" value="ECO:0007669"/>
    <property type="project" value="UniProtKB-KW"/>
</dbReference>
<comment type="caution">
    <text evidence="2">The sequence shown here is derived from an EMBL/GenBank/DDBJ whole genome shotgun (WGS) entry which is preliminary data.</text>
</comment>
<keyword evidence="2" id="KW-0255">Endonuclease</keyword>
<evidence type="ECO:0000313" key="3">
    <source>
        <dbReference type="Proteomes" id="UP000029878"/>
    </source>
</evidence>
<protein>
    <submittedName>
        <fullName evidence="2">R.Pab1 family restriction endonuclease</fullName>
    </submittedName>
</protein>
<sequence length="233" mass="27534">MCLRYEFPLSKATGKIRIKERFAFSDYGTPVAPTKTIITHKHYIEWQIGYDRVVNKDENYHFIGANSKRKQIYELSEFLEFGLKNNFITSKDLKKLKQEIQNNKDFIEDREKIMRSNFTKETINNLNFFKSNVSYPLLVHQFSSKDLLCEIIIREKQRAVGVMPMLYFCVSLSSLKDADNQSFVGRQIQSKENGYLEINQQNIGVFLRMFEIFGMLSKVHQYDCMQILNYLIK</sequence>
<accession>A0A4U8SC11</accession>
<reference evidence="2 3" key="1">
    <citation type="journal article" date="2014" name="Genome Announc.">
        <title>Draft genome sequences of eight enterohepatic helicobacter species isolated from both laboratory and wild rodents.</title>
        <authorList>
            <person name="Sheh A."/>
            <person name="Shen Z."/>
            <person name="Fox J.G."/>
        </authorList>
    </citation>
    <scope>NUCLEOTIDE SEQUENCE [LARGE SCALE GENOMIC DNA]</scope>
    <source>
        <strain evidence="2 3">ATCC 700114</strain>
    </source>
</reference>
<feature type="domain" description="Restriction endonuclease type II Pab1" evidence="1">
    <location>
        <begin position="113"/>
        <end position="229"/>
    </location>
</feature>
<dbReference type="Pfam" id="PF09522">
    <property type="entry name" value="RE_R_Pab1"/>
    <property type="match status" value="1"/>
</dbReference>
<name>A0A4U8SC11_9HELI</name>
<dbReference type="OrthoDB" id="1952049at2"/>
<dbReference type="Proteomes" id="UP000029878">
    <property type="component" value="Unassembled WGS sequence"/>
</dbReference>
<evidence type="ECO:0000313" key="2">
    <source>
        <dbReference type="EMBL" id="TLD83640.1"/>
    </source>
</evidence>
<keyword evidence="2" id="KW-0540">Nuclease</keyword>
<proteinExistence type="predicted"/>
<dbReference type="RefSeq" id="WP_034344827.1">
    <property type="nucleotide sequence ID" value="NZ_FZNG01000019.1"/>
</dbReference>
<organism evidence="2 3">
    <name type="scientific">Helicobacter trogontum</name>
    <dbReference type="NCBI Taxonomy" id="50960"/>
    <lineage>
        <taxon>Bacteria</taxon>
        <taxon>Pseudomonadati</taxon>
        <taxon>Campylobacterota</taxon>
        <taxon>Epsilonproteobacteria</taxon>
        <taxon>Campylobacterales</taxon>
        <taxon>Helicobacteraceae</taxon>
        <taxon>Helicobacter</taxon>
    </lineage>
</organism>
<dbReference type="EMBL" id="JRPL02000007">
    <property type="protein sequence ID" value="TLD83640.1"/>
    <property type="molecule type" value="Genomic_DNA"/>
</dbReference>
<evidence type="ECO:0000259" key="1">
    <source>
        <dbReference type="Pfam" id="PF09522"/>
    </source>
</evidence>
<keyword evidence="2" id="KW-0378">Hydrolase</keyword>